<evidence type="ECO:0000313" key="3">
    <source>
        <dbReference type="Proteomes" id="UP000215459"/>
    </source>
</evidence>
<accession>A0A235B819</accession>
<dbReference type="InterPro" id="IPR007313">
    <property type="entry name" value="FxsA"/>
</dbReference>
<sequence>MFRLIILALILIPALEIWGLVTVGSWIGAWPTVLAVIVTGVVGGYLARWQGLQTIRLAQIQLRNNELPGEALLEGICILSGGLLLLTPGFFTDAFGFLLLIPYTRGMIKLVLKRWLNKMIAEGRVYRVDYRRW</sequence>
<protein>
    <submittedName>
        <fullName evidence="2">Membrane protein FxsA</fullName>
    </submittedName>
</protein>
<keyword evidence="1" id="KW-0812">Transmembrane</keyword>
<keyword evidence="1" id="KW-0472">Membrane</keyword>
<evidence type="ECO:0000313" key="2">
    <source>
        <dbReference type="EMBL" id="OYD08401.1"/>
    </source>
</evidence>
<dbReference type="OrthoDB" id="9792788at2"/>
<dbReference type="PANTHER" id="PTHR35335">
    <property type="entry name" value="UPF0716 PROTEIN FXSA"/>
    <property type="match status" value="1"/>
</dbReference>
<dbReference type="NCBIfam" id="NF008528">
    <property type="entry name" value="PRK11463.1-2"/>
    <property type="match status" value="1"/>
</dbReference>
<feature type="transmembrane region" description="Helical" evidence="1">
    <location>
        <begin position="29"/>
        <end position="47"/>
    </location>
</feature>
<dbReference type="EMBL" id="NOWF01000003">
    <property type="protein sequence ID" value="OYD08401.1"/>
    <property type="molecule type" value="Genomic_DNA"/>
</dbReference>
<gene>
    <name evidence="2" type="ORF">CHM34_06085</name>
</gene>
<keyword evidence="3" id="KW-1185">Reference proteome</keyword>
<dbReference type="Proteomes" id="UP000215459">
    <property type="component" value="Unassembled WGS sequence"/>
</dbReference>
<name>A0A235B819_9BACL</name>
<feature type="transmembrane region" description="Helical" evidence="1">
    <location>
        <begin position="67"/>
        <end position="88"/>
    </location>
</feature>
<dbReference type="GO" id="GO:0016020">
    <property type="term" value="C:membrane"/>
    <property type="evidence" value="ECO:0007669"/>
    <property type="project" value="InterPro"/>
</dbReference>
<proteinExistence type="predicted"/>
<reference evidence="2 3" key="1">
    <citation type="submission" date="2017-07" db="EMBL/GenBank/DDBJ databases">
        <title>The genome sequence of Paludifilum halophilum highlights mechanisms for microbial adaptation to high salt environemnts.</title>
        <authorList>
            <person name="Belbahri L."/>
        </authorList>
    </citation>
    <scope>NUCLEOTIDE SEQUENCE [LARGE SCALE GENOMIC DNA]</scope>
    <source>
        <strain evidence="2 3">DSM 102817</strain>
    </source>
</reference>
<organism evidence="2 3">
    <name type="scientific">Paludifilum halophilum</name>
    <dbReference type="NCBI Taxonomy" id="1642702"/>
    <lineage>
        <taxon>Bacteria</taxon>
        <taxon>Bacillati</taxon>
        <taxon>Bacillota</taxon>
        <taxon>Bacilli</taxon>
        <taxon>Bacillales</taxon>
        <taxon>Thermoactinomycetaceae</taxon>
        <taxon>Paludifilum</taxon>
    </lineage>
</organism>
<keyword evidence="1" id="KW-1133">Transmembrane helix</keyword>
<dbReference type="PANTHER" id="PTHR35335:SF1">
    <property type="entry name" value="UPF0716 PROTEIN FXSA"/>
    <property type="match status" value="1"/>
</dbReference>
<evidence type="ECO:0000256" key="1">
    <source>
        <dbReference type="SAM" id="Phobius"/>
    </source>
</evidence>
<comment type="caution">
    <text evidence="2">The sequence shown here is derived from an EMBL/GenBank/DDBJ whole genome shotgun (WGS) entry which is preliminary data.</text>
</comment>
<dbReference type="RefSeq" id="WP_094263707.1">
    <property type="nucleotide sequence ID" value="NZ_NOWF01000003.1"/>
</dbReference>
<dbReference type="AlphaFoldDB" id="A0A235B819"/>
<dbReference type="Pfam" id="PF04186">
    <property type="entry name" value="FxsA"/>
    <property type="match status" value="1"/>
</dbReference>